<accession>A0AAW1FYH1</accession>
<dbReference type="AlphaFoldDB" id="A0AAW1FYH1"/>
<dbReference type="EMBL" id="JBCEZU010000023">
    <property type="protein sequence ID" value="KAK9539393.1"/>
    <property type="molecule type" value="Genomic_DNA"/>
</dbReference>
<feature type="chain" id="PRO_5043699260" description="Secreted protein" evidence="1">
    <location>
        <begin position="24"/>
        <end position="77"/>
    </location>
</feature>
<evidence type="ECO:0000256" key="1">
    <source>
        <dbReference type="SAM" id="SignalP"/>
    </source>
</evidence>
<evidence type="ECO:0000313" key="3">
    <source>
        <dbReference type="Proteomes" id="UP001488805"/>
    </source>
</evidence>
<sequence>MGVGHAVSITALCWALLDQRLAGWQSSGATSGLSCREKVIPGEGSTLSSVPDERDTPAGCAQHIKIQSHYPAPTWIE</sequence>
<evidence type="ECO:0000313" key="2">
    <source>
        <dbReference type="EMBL" id="KAK9539393.1"/>
    </source>
</evidence>
<comment type="caution">
    <text evidence="2">The sequence shown here is derived from an EMBL/GenBank/DDBJ whole genome shotgun (WGS) entry which is preliminary data.</text>
</comment>
<name>A0AAW1FYH1_ZOAVI</name>
<organism evidence="2 3">
    <name type="scientific">Zoarces viviparus</name>
    <name type="common">Viviparous eelpout</name>
    <name type="synonym">Blennius viviparus</name>
    <dbReference type="NCBI Taxonomy" id="48416"/>
    <lineage>
        <taxon>Eukaryota</taxon>
        <taxon>Metazoa</taxon>
        <taxon>Chordata</taxon>
        <taxon>Craniata</taxon>
        <taxon>Vertebrata</taxon>
        <taxon>Euteleostomi</taxon>
        <taxon>Actinopterygii</taxon>
        <taxon>Neopterygii</taxon>
        <taxon>Teleostei</taxon>
        <taxon>Neoteleostei</taxon>
        <taxon>Acanthomorphata</taxon>
        <taxon>Eupercaria</taxon>
        <taxon>Perciformes</taxon>
        <taxon>Cottioidei</taxon>
        <taxon>Zoarcales</taxon>
        <taxon>Zoarcidae</taxon>
        <taxon>Zoarcinae</taxon>
        <taxon>Zoarces</taxon>
    </lineage>
</organism>
<feature type="signal peptide" evidence="1">
    <location>
        <begin position="1"/>
        <end position="23"/>
    </location>
</feature>
<evidence type="ECO:0008006" key="4">
    <source>
        <dbReference type="Google" id="ProtNLM"/>
    </source>
</evidence>
<gene>
    <name evidence="2" type="ORF">VZT92_004503</name>
</gene>
<dbReference type="Proteomes" id="UP001488805">
    <property type="component" value="Unassembled WGS sequence"/>
</dbReference>
<keyword evidence="1" id="KW-0732">Signal</keyword>
<protein>
    <recommendedName>
        <fullName evidence="4">Secreted protein</fullName>
    </recommendedName>
</protein>
<proteinExistence type="predicted"/>
<keyword evidence="3" id="KW-1185">Reference proteome</keyword>
<reference evidence="2 3" key="1">
    <citation type="journal article" date="2024" name="Genome Biol. Evol.">
        <title>Chromosome-level genome assembly of the viviparous eelpout Zoarces viviparus.</title>
        <authorList>
            <person name="Fuhrmann N."/>
            <person name="Brasseur M.V."/>
            <person name="Bakowski C.E."/>
            <person name="Podsiadlowski L."/>
            <person name="Prost S."/>
            <person name="Krehenwinkel H."/>
            <person name="Mayer C."/>
        </authorList>
    </citation>
    <scope>NUCLEOTIDE SEQUENCE [LARGE SCALE GENOMIC DNA]</scope>
    <source>
        <strain evidence="2">NO-MEL_2022_Ind0_liver</strain>
    </source>
</reference>